<gene>
    <name evidence="1" type="ORF">DICPUDRAFT_149390</name>
</gene>
<dbReference type="FunCoup" id="F0ZDK8">
    <property type="interactions" value="398"/>
</dbReference>
<sequence>MIKITKDTNKLCHYNRFLNKSIFVRNYHNSKSNYFCTNNESNQKNEGYQEDQKKRESTQQKTVNSFLSLMGSNKVKVSNTWRGLRFFWGLKEDALKGIGGEYENILNSIEDKTQDIMDVYYNIIGHVPSKHLGTFFFYSTFTNQNDPSVWNIIEAYLDIDLAKDFVPKRSIVIHCKRNKEDVTFFEKLNIDGSRNFIKKNINEFDSVIRKENANAASTVLEFIYSSKNVDNLTLVIIPEIQNIDPFGGEKAEREVYSLFRIYKGYKYLFPLFKRSSRREAIITESLDKLGLYTNPILTFSEDDPKYRELIIGSLPPRSDKTLFYENKSTFKKMLKDRIYKVFLKNNENHLKSVITEKFLESHSIFKYSCKKPTKFDFSKKYFLIWSKESIALKLVLTKFLQNKLNEFFHNEIDNENHDIYVQISGKSVKDTMLSTDKLEPFKHNFDTEVDNIAAYSSCFEKVLDPSIDTDKSKLILQFKDEWLFTSQSLRSPVFIESFKKDYLTMFTNSLDQINEVEGISFEKEHFKFYELWNILFKRILSKLLISDLSSSIPYILLDEMVKAVGKQEEETNIRFLLSVHSEEFKKNLSSEFVDTIISKEFYPSVSFEEFRETLMEEFDTLDSNKTIKIKGFSKLWNYIYFKAVSKKLSSQIVNASFSNIISPFFLNILESYYGKQFVPIELYDKKLETLTKNSLYIKQNLGFKSKKEINDEQNKN</sequence>
<protein>
    <submittedName>
        <fullName evidence="1">Uncharacterized protein</fullName>
    </submittedName>
</protein>
<dbReference type="RefSeq" id="XP_003285502.1">
    <property type="nucleotide sequence ID" value="XM_003285454.1"/>
</dbReference>
<dbReference type="InParanoid" id="F0ZDK8"/>
<dbReference type="EMBL" id="GL870987">
    <property type="protein sequence ID" value="EGC37931.1"/>
    <property type="molecule type" value="Genomic_DNA"/>
</dbReference>
<dbReference type="AlphaFoldDB" id="F0ZDK8"/>
<evidence type="ECO:0000313" key="1">
    <source>
        <dbReference type="EMBL" id="EGC37931.1"/>
    </source>
</evidence>
<name>F0ZDK8_DICPU</name>
<organism evidence="1 2">
    <name type="scientific">Dictyostelium purpureum</name>
    <name type="common">Slime mold</name>
    <dbReference type="NCBI Taxonomy" id="5786"/>
    <lineage>
        <taxon>Eukaryota</taxon>
        <taxon>Amoebozoa</taxon>
        <taxon>Evosea</taxon>
        <taxon>Eumycetozoa</taxon>
        <taxon>Dictyostelia</taxon>
        <taxon>Dictyosteliales</taxon>
        <taxon>Dictyosteliaceae</taxon>
        <taxon>Dictyostelium</taxon>
    </lineage>
</organism>
<proteinExistence type="predicted"/>
<dbReference type="OMA" id="SIFEISW"/>
<dbReference type="VEuPathDB" id="AmoebaDB:DICPUDRAFT_149390"/>
<keyword evidence="2" id="KW-1185">Reference proteome</keyword>
<dbReference type="OrthoDB" id="10653098at2759"/>
<dbReference type="Proteomes" id="UP000001064">
    <property type="component" value="Unassembled WGS sequence"/>
</dbReference>
<dbReference type="GeneID" id="10503022"/>
<dbReference type="eggNOG" id="ENOG502RI3P">
    <property type="taxonomic scope" value="Eukaryota"/>
</dbReference>
<reference evidence="2" key="1">
    <citation type="journal article" date="2011" name="Genome Biol.">
        <title>Comparative genomics of the social amoebae Dictyostelium discoideum and Dictyostelium purpureum.</title>
        <authorList>
            <consortium name="US DOE Joint Genome Institute (JGI-PGF)"/>
            <person name="Sucgang R."/>
            <person name="Kuo A."/>
            <person name="Tian X."/>
            <person name="Salerno W."/>
            <person name="Parikh A."/>
            <person name="Feasley C.L."/>
            <person name="Dalin E."/>
            <person name="Tu H."/>
            <person name="Huang E."/>
            <person name="Barry K."/>
            <person name="Lindquist E."/>
            <person name="Shapiro H."/>
            <person name="Bruce D."/>
            <person name="Schmutz J."/>
            <person name="Salamov A."/>
            <person name="Fey P."/>
            <person name="Gaudet P."/>
            <person name="Anjard C."/>
            <person name="Babu M.M."/>
            <person name="Basu S."/>
            <person name="Bushmanova Y."/>
            <person name="van der Wel H."/>
            <person name="Katoh-Kurasawa M."/>
            <person name="Dinh C."/>
            <person name="Coutinho P.M."/>
            <person name="Saito T."/>
            <person name="Elias M."/>
            <person name="Schaap P."/>
            <person name="Kay R.R."/>
            <person name="Henrissat B."/>
            <person name="Eichinger L."/>
            <person name="Rivero F."/>
            <person name="Putnam N.H."/>
            <person name="West C.M."/>
            <person name="Loomis W.F."/>
            <person name="Chisholm R.L."/>
            <person name="Shaulsky G."/>
            <person name="Strassmann J.E."/>
            <person name="Queller D.C."/>
            <person name="Kuspa A."/>
            <person name="Grigoriev I.V."/>
        </authorList>
    </citation>
    <scope>NUCLEOTIDE SEQUENCE [LARGE SCALE GENOMIC DNA]</scope>
    <source>
        <strain evidence="2">QSDP1</strain>
    </source>
</reference>
<accession>F0ZDK8</accession>
<dbReference type="KEGG" id="dpp:DICPUDRAFT_149390"/>
<evidence type="ECO:0000313" key="2">
    <source>
        <dbReference type="Proteomes" id="UP000001064"/>
    </source>
</evidence>